<protein>
    <submittedName>
        <fullName evidence="2">Uncharacterized protein</fullName>
    </submittedName>
</protein>
<gene>
    <name evidence="2" type="ORF">PCASD_08062</name>
</gene>
<evidence type="ECO:0000313" key="3">
    <source>
        <dbReference type="Proteomes" id="UP000235392"/>
    </source>
</evidence>
<feature type="region of interest" description="Disordered" evidence="1">
    <location>
        <begin position="60"/>
        <end position="81"/>
    </location>
</feature>
<evidence type="ECO:0000313" key="2">
    <source>
        <dbReference type="EMBL" id="PLW43133.1"/>
    </source>
</evidence>
<name>A0A2N5UZF1_9BASI</name>
<feature type="region of interest" description="Disordered" evidence="1">
    <location>
        <begin position="24"/>
        <end position="47"/>
    </location>
</feature>
<reference evidence="2 3" key="1">
    <citation type="submission" date="2017-11" db="EMBL/GenBank/DDBJ databases">
        <title>De novo assembly and phasing of dikaryotic genomes from two isolates of Puccinia coronata f. sp. avenae, the causal agent of oat crown rust.</title>
        <authorList>
            <person name="Miller M.E."/>
            <person name="Zhang Y."/>
            <person name="Omidvar V."/>
            <person name="Sperschneider J."/>
            <person name="Schwessinger B."/>
            <person name="Raley C."/>
            <person name="Palmer J.M."/>
            <person name="Garnica D."/>
            <person name="Upadhyaya N."/>
            <person name="Rathjen J."/>
            <person name="Taylor J.M."/>
            <person name="Park R.F."/>
            <person name="Dodds P.N."/>
            <person name="Hirsch C.D."/>
            <person name="Kianian S.F."/>
            <person name="Figueroa M."/>
        </authorList>
    </citation>
    <scope>NUCLEOTIDE SEQUENCE [LARGE SCALE GENOMIC DNA]</scope>
    <source>
        <strain evidence="2">12SD80</strain>
    </source>
</reference>
<evidence type="ECO:0000256" key="1">
    <source>
        <dbReference type="SAM" id="MobiDB-lite"/>
    </source>
</evidence>
<feature type="compositionally biased region" description="Low complexity" evidence="1">
    <location>
        <begin position="38"/>
        <end position="47"/>
    </location>
</feature>
<comment type="caution">
    <text evidence="2">The sequence shown here is derived from an EMBL/GenBank/DDBJ whole genome shotgun (WGS) entry which is preliminary data.</text>
</comment>
<dbReference type="AlphaFoldDB" id="A0A2N5UZF1"/>
<dbReference type="EMBL" id="PGCI01000071">
    <property type="protein sequence ID" value="PLW43133.1"/>
    <property type="molecule type" value="Genomic_DNA"/>
</dbReference>
<feature type="compositionally biased region" description="Polar residues" evidence="1">
    <location>
        <begin position="24"/>
        <end position="37"/>
    </location>
</feature>
<accession>A0A2N5UZF1</accession>
<proteinExistence type="predicted"/>
<sequence length="81" mass="8259">MTCQESHHHLLHIPHLAVLNANKVASTKPTQKNAPANTSTSAAVATDASSTISVAIKSETSASTTGALTLPSSANANQQPK</sequence>
<dbReference type="Proteomes" id="UP000235392">
    <property type="component" value="Unassembled WGS sequence"/>
</dbReference>
<organism evidence="2 3">
    <name type="scientific">Puccinia coronata f. sp. avenae</name>
    <dbReference type="NCBI Taxonomy" id="200324"/>
    <lineage>
        <taxon>Eukaryota</taxon>
        <taxon>Fungi</taxon>
        <taxon>Dikarya</taxon>
        <taxon>Basidiomycota</taxon>
        <taxon>Pucciniomycotina</taxon>
        <taxon>Pucciniomycetes</taxon>
        <taxon>Pucciniales</taxon>
        <taxon>Pucciniaceae</taxon>
        <taxon>Puccinia</taxon>
    </lineage>
</organism>